<proteinExistence type="predicted"/>
<dbReference type="AlphaFoldDB" id="A0AAJ0GX94"/>
<organism evidence="1 2">
    <name type="scientific">Chaetomium strumarium</name>
    <dbReference type="NCBI Taxonomy" id="1170767"/>
    <lineage>
        <taxon>Eukaryota</taxon>
        <taxon>Fungi</taxon>
        <taxon>Dikarya</taxon>
        <taxon>Ascomycota</taxon>
        <taxon>Pezizomycotina</taxon>
        <taxon>Sordariomycetes</taxon>
        <taxon>Sordariomycetidae</taxon>
        <taxon>Sordariales</taxon>
        <taxon>Chaetomiaceae</taxon>
        <taxon>Chaetomium</taxon>
    </lineage>
</organism>
<dbReference type="EMBL" id="JAUDZG010000002">
    <property type="protein sequence ID" value="KAK3307856.1"/>
    <property type="molecule type" value="Genomic_DNA"/>
</dbReference>
<comment type="caution">
    <text evidence="1">The sequence shown here is derived from an EMBL/GenBank/DDBJ whole genome shotgun (WGS) entry which is preliminary data.</text>
</comment>
<sequence>MPGWYISGIRISAVPMLTAGCSAGLRLWSLVPNPSVFPLGPGMLPVAAYGPGFGVLAEESDLYRCSIFAGYRLEKGSPPLRSSELVGLANNYRFPADDCTFVGDAILRMRLTLSSIPAAEKESVNIERSSWCIA</sequence>
<protein>
    <submittedName>
        <fullName evidence="1">Uncharacterized protein</fullName>
    </submittedName>
</protein>
<keyword evidence="2" id="KW-1185">Reference proteome</keyword>
<name>A0AAJ0GX94_9PEZI</name>
<dbReference type="Proteomes" id="UP001273166">
    <property type="component" value="Unassembled WGS sequence"/>
</dbReference>
<gene>
    <name evidence="1" type="ORF">B0T15DRAFT_86838</name>
</gene>
<reference evidence="1" key="1">
    <citation type="journal article" date="2023" name="Mol. Phylogenet. Evol.">
        <title>Genome-scale phylogeny and comparative genomics of the fungal order Sordariales.</title>
        <authorList>
            <person name="Hensen N."/>
            <person name="Bonometti L."/>
            <person name="Westerberg I."/>
            <person name="Brannstrom I.O."/>
            <person name="Guillou S."/>
            <person name="Cros-Aarteil S."/>
            <person name="Calhoun S."/>
            <person name="Haridas S."/>
            <person name="Kuo A."/>
            <person name="Mondo S."/>
            <person name="Pangilinan J."/>
            <person name="Riley R."/>
            <person name="LaButti K."/>
            <person name="Andreopoulos B."/>
            <person name="Lipzen A."/>
            <person name="Chen C."/>
            <person name="Yan M."/>
            <person name="Daum C."/>
            <person name="Ng V."/>
            <person name="Clum A."/>
            <person name="Steindorff A."/>
            <person name="Ohm R.A."/>
            <person name="Martin F."/>
            <person name="Silar P."/>
            <person name="Natvig D.O."/>
            <person name="Lalanne C."/>
            <person name="Gautier V."/>
            <person name="Ament-Velasquez S.L."/>
            <person name="Kruys A."/>
            <person name="Hutchinson M.I."/>
            <person name="Powell A.J."/>
            <person name="Barry K."/>
            <person name="Miller A.N."/>
            <person name="Grigoriev I.V."/>
            <person name="Debuchy R."/>
            <person name="Gladieux P."/>
            <person name="Hiltunen Thoren M."/>
            <person name="Johannesson H."/>
        </authorList>
    </citation>
    <scope>NUCLEOTIDE SEQUENCE</scope>
    <source>
        <strain evidence="1">CBS 333.67</strain>
    </source>
</reference>
<dbReference type="GeneID" id="87890232"/>
<dbReference type="RefSeq" id="XP_062723636.1">
    <property type="nucleotide sequence ID" value="XM_062871403.1"/>
</dbReference>
<accession>A0AAJ0GX94</accession>
<reference evidence="1" key="2">
    <citation type="submission" date="2023-06" db="EMBL/GenBank/DDBJ databases">
        <authorList>
            <consortium name="Lawrence Berkeley National Laboratory"/>
            <person name="Mondo S.J."/>
            <person name="Hensen N."/>
            <person name="Bonometti L."/>
            <person name="Westerberg I."/>
            <person name="Brannstrom I.O."/>
            <person name="Guillou S."/>
            <person name="Cros-Aarteil S."/>
            <person name="Calhoun S."/>
            <person name="Haridas S."/>
            <person name="Kuo A."/>
            <person name="Pangilinan J."/>
            <person name="Riley R."/>
            <person name="Labutti K."/>
            <person name="Andreopoulos B."/>
            <person name="Lipzen A."/>
            <person name="Chen C."/>
            <person name="Yanf M."/>
            <person name="Daum C."/>
            <person name="Ng V."/>
            <person name="Clum A."/>
            <person name="Steindorff A."/>
            <person name="Ohm R."/>
            <person name="Martin F."/>
            <person name="Silar P."/>
            <person name="Natvig D."/>
            <person name="Lalanne C."/>
            <person name="Gautier V."/>
            <person name="Ament-Velasquez S.L."/>
            <person name="Kruys A."/>
            <person name="Hutchinson M.I."/>
            <person name="Powell A.J."/>
            <person name="Barry K."/>
            <person name="Miller A.N."/>
            <person name="Grigoriev I.V."/>
            <person name="Debuchy R."/>
            <person name="Gladieux P."/>
            <person name="Thoren M.H."/>
            <person name="Johannesson H."/>
        </authorList>
    </citation>
    <scope>NUCLEOTIDE SEQUENCE</scope>
    <source>
        <strain evidence="1">CBS 333.67</strain>
    </source>
</reference>
<evidence type="ECO:0000313" key="2">
    <source>
        <dbReference type="Proteomes" id="UP001273166"/>
    </source>
</evidence>
<evidence type="ECO:0000313" key="1">
    <source>
        <dbReference type="EMBL" id="KAK3307856.1"/>
    </source>
</evidence>